<comment type="caution">
    <text evidence="3">The sequence shown here is derived from an EMBL/GenBank/DDBJ whole genome shotgun (WGS) entry which is preliminary data.</text>
</comment>
<proteinExistence type="predicted"/>
<feature type="domain" description="HTH cro/C1-type" evidence="1">
    <location>
        <begin position="3"/>
        <end position="57"/>
    </location>
</feature>
<dbReference type="Gene3D" id="1.10.260.40">
    <property type="entry name" value="lambda repressor-like DNA-binding domains"/>
    <property type="match status" value="1"/>
</dbReference>
<evidence type="ECO:0000259" key="1">
    <source>
        <dbReference type="PROSITE" id="PS50943"/>
    </source>
</evidence>
<dbReference type="InterPro" id="IPR001387">
    <property type="entry name" value="Cro/C1-type_HTH"/>
</dbReference>
<name>A0ABX4KAE3_CLOSG</name>
<dbReference type="Pfam" id="PF01381">
    <property type="entry name" value="HTH_3"/>
    <property type="match status" value="1"/>
</dbReference>
<dbReference type="Proteomes" id="UP000223854">
    <property type="component" value="Unassembled WGS sequence"/>
</dbReference>
<dbReference type="InterPro" id="IPR010982">
    <property type="entry name" value="Lambda_DNA-bd_dom_sf"/>
</dbReference>
<organism evidence="3 4">
    <name type="scientific">Clostridium sporogenes</name>
    <dbReference type="NCBI Taxonomy" id="1509"/>
    <lineage>
        <taxon>Bacteria</taxon>
        <taxon>Bacillati</taxon>
        <taxon>Bacillota</taxon>
        <taxon>Clostridia</taxon>
        <taxon>Eubacteriales</taxon>
        <taxon>Clostridiaceae</taxon>
        <taxon>Clostridium</taxon>
    </lineage>
</organism>
<evidence type="ECO:0000313" key="4">
    <source>
        <dbReference type="Proteomes" id="UP000223854"/>
    </source>
</evidence>
<dbReference type="SMART" id="SM00530">
    <property type="entry name" value="HTH_XRE"/>
    <property type="match status" value="1"/>
</dbReference>
<dbReference type="PROSITE" id="PS50943">
    <property type="entry name" value="HTH_CROC1"/>
    <property type="match status" value="1"/>
</dbReference>
<keyword evidence="4" id="KW-1185">Reference proteome</keyword>
<evidence type="ECO:0000313" key="3">
    <source>
        <dbReference type="EMBL" id="PHH02058.1"/>
    </source>
</evidence>
<evidence type="ECO:0000313" key="2">
    <source>
        <dbReference type="EMBL" id="PHG98861.1"/>
    </source>
</evidence>
<dbReference type="SUPFAM" id="SSF47413">
    <property type="entry name" value="lambda repressor-like DNA-binding domains"/>
    <property type="match status" value="1"/>
</dbReference>
<dbReference type="CDD" id="cd00093">
    <property type="entry name" value="HTH_XRE"/>
    <property type="match status" value="1"/>
</dbReference>
<gene>
    <name evidence="3" type="ORF">CRX47_00430</name>
    <name evidence="2" type="ORF">CRX47_03020</name>
</gene>
<dbReference type="RefSeq" id="WP_058012488.1">
    <property type="nucleotide sequence ID" value="NZ_CBCRVC010000006.1"/>
</dbReference>
<dbReference type="EMBL" id="PDLH01000007">
    <property type="protein sequence ID" value="PHG98861.1"/>
    <property type="molecule type" value="Genomic_DNA"/>
</dbReference>
<protein>
    <submittedName>
        <fullName evidence="3">XRE family transcriptional regulator</fullName>
    </submittedName>
</protein>
<reference evidence="3 4" key="1">
    <citation type="submission" date="2017-09" db="EMBL/GenBank/DDBJ databases">
        <title>FDA dAtabase for Regulatory Grade micrObial Sequences (FDA-ARGOS): Supporting development and validation of Infectious Disease Dx tests.</title>
        <authorList>
            <person name="Kerrigan L."/>
            <person name="Long C."/>
            <person name="Tallon L.J."/>
            <person name="Sadzewicz L."/>
            <person name="Ott S."/>
            <person name="Zhao X."/>
            <person name="Nagaraj S."/>
            <person name="Vavikolanu K."/>
            <person name="Aluvathingal J."/>
            <person name="Nadendla S."/>
            <person name="Sichtig H."/>
        </authorList>
    </citation>
    <scope>NUCLEOTIDE SEQUENCE [LARGE SCALE GENOMIC DNA]</scope>
    <source>
        <strain evidence="3 4">FDAARGOS_423</strain>
    </source>
</reference>
<accession>A0ABX4KAE3</accession>
<dbReference type="EMBL" id="PDLH01000005">
    <property type="protein sequence ID" value="PHH02058.1"/>
    <property type="molecule type" value="Genomic_DNA"/>
</dbReference>
<sequence>MNFKTLRKRQNLSIREAAKKLDISFQSICRYENQGRVPKNQILIKMLSAYDCTEKELGEAVLNNIKFSGGKNNETKNIRDN</sequence>